<feature type="region of interest" description="Disordered" evidence="1">
    <location>
        <begin position="1065"/>
        <end position="1084"/>
    </location>
</feature>
<evidence type="ECO:0008006" key="4">
    <source>
        <dbReference type="Google" id="ProtNLM"/>
    </source>
</evidence>
<dbReference type="InterPro" id="IPR041078">
    <property type="entry name" value="Plavaka"/>
</dbReference>
<keyword evidence="3" id="KW-1185">Reference proteome</keyword>
<dbReference type="Proteomes" id="UP000292702">
    <property type="component" value="Unassembled WGS sequence"/>
</dbReference>
<accession>A0A4R0R4X8</accession>
<evidence type="ECO:0000256" key="1">
    <source>
        <dbReference type="SAM" id="MobiDB-lite"/>
    </source>
</evidence>
<protein>
    <recommendedName>
        <fullName evidence="4">C2H2-type domain-containing protein</fullName>
    </recommendedName>
</protein>
<dbReference type="Pfam" id="PF18759">
    <property type="entry name" value="Plavaka"/>
    <property type="match status" value="1"/>
</dbReference>
<feature type="compositionally biased region" description="Basic residues" evidence="1">
    <location>
        <begin position="1033"/>
        <end position="1044"/>
    </location>
</feature>
<feature type="region of interest" description="Disordered" evidence="1">
    <location>
        <begin position="955"/>
        <end position="1053"/>
    </location>
</feature>
<gene>
    <name evidence="2" type="ORF">EIP91_011412</name>
</gene>
<dbReference type="AlphaFoldDB" id="A0A4R0R4X8"/>
<name>A0A4R0R4X8_9APHY</name>
<sequence>MPRKYSHPSRAQQVRRTSLSISLKPRHQCGFCKKKLPTAHGFKLHLEHAKSCRQRWAVYLRNKSAASNGSRSAGHTDNDASALTNATGDQEHIEDVPMHDAFNDPPEFVHRPLVRTGDAPFDTAAGGANPNDSDVERPDPAPPASNRHPRVEDVPDEEDIGRFVDKYPGPVAQTLRSGVTAFEQWRKENETKGRSRWEPFKDEEEWEMAKWMTLNMGANQVEGFLKLSMIKNHCHMTGSKYSFFKQVDSLPTAAPWLCDEIAITGDLRGENGELLTETVELWRRDPVECIRELIGNPAFRDVMKYAPEKVFTDSEKTSRRFDEMSSGNWWWNIQEKLPPGATVAPRAVILASDQTMLSQFRGDQVAWPVYLSIGNIAKATRRQVKARATVLIGYLPISNLDCFSSATCSLAGYRLYHKAMSVLLETLEKAGTDGVDMVCADGFVRKVFPILAAYIADHPEQCLVTGVMENRCPRGTVHPKERGEATECLLRNVSDTLEALSLHERNLPSPNFDAQGLRPIYQPFWATLPHCDIFACITPDILHQLHKGVFKDHLVKWCTVLVGADELDRRFKAMADVPGLRYFKKGISGISQWTGTEHKEMQKIFVALLAGAVDARVLAVAQAVVDFIYYAQFQVHTKASLLALRRAFETFHENKNIFVETGVRQHFNIPKLHSMMHYLDSIEELGTADGYNTELPERLHIDFAKVAYRAGNRKDYIANMARWLQRQEAVELRAQFIKWLKNQELDEHARSTTSDTSDESGSESEEEVVTYPAVSSISPSLGSQPPAELVPRYYIAKKSPFTKVDLTRLRDSFCASEFLPAFTAFIQKHLTDAPFLPSSRDKYAVYKQIKVILPKNTFIAQRKAHDKIRAIPALPSRGPRKPATPAHFDTALVIEDAEAFAAGRGVGIAGLRIARIRAIFELPPQFGYYPHPLAYIEWYTPFQQYDRNTRMYTDPKVTRTGRQQGRQQIRRHPYALRGAKVEKGSDTEVIPETPPPSHSSTALTLPRIRSSSPQRHDMPNGPTVKSSSPSPRPPRRPKLIRRHPGPAGYYDPISEEWRPLRTLTRPHAKQVSAPAPAPSSSPAQVLDHVPAANHVPAAVDHAAAADQPILASLLPVPGIDTTLFEGAVVTVPYARFQAFVNGELELRKEITNLRTELARIRRDHLRPQPSSSSRTQ</sequence>
<feature type="compositionally biased region" description="Low complexity" evidence="1">
    <location>
        <begin position="958"/>
        <end position="967"/>
    </location>
</feature>
<dbReference type="OrthoDB" id="2418900at2759"/>
<evidence type="ECO:0000313" key="3">
    <source>
        <dbReference type="Proteomes" id="UP000292702"/>
    </source>
</evidence>
<evidence type="ECO:0000313" key="2">
    <source>
        <dbReference type="EMBL" id="TCD59805.1"/>
    </source>
</evidence>
<feature type="compositionally biased region" description="Polar residues" evidence="1">
    <location>
        <begin position="998"/>
        <end position="1013"/>
    </location>
</feature>
<reference evidence="2 3" key="1">
    <citation type="submission" date="2018-11" db="EMBL/GenBank/DDBJ databases">
        <title>Genome assembly of Steccherinum ochraceum LE-BIN_3174, the white-rot fungus of the Steccherinaceae family (The Residual Polyporoid clade, Polyporales, Basidiomycota).</title>
        <authorList>
            <person name="Fedorova T.V."/>
            <person name="Glazunova O.A."/>
            <person name="Landesman E.O."/>
            <person name="Moiseenko K.V."/>
            <person name="Psurtseva N.V."/>
            <person name="Savinova O.S."/>
            <person name="Shakhova N.V."/>
            <person name="Tyazhelova T.V."/>
            <person name="Vasina D.V."/>
        </authorList>
    </citation>
    <scope>NUCLEOTIDE SEQUENCE [LARGE SCALE GENOMIC DNA]</scope>
    <source>
        <strain evidence="2 3">LE-BIN_3174</strain>
    </source>
</reference>
<feature type="compositionally biased region" description="Low complexity" evidence="1">
    <location>
        <begin position="1072"/>
        <end position="1084"/>
    </location>
</feature>
<comment type="caution">
    <text evidence="2">The sequence shown here is derived from an EMBL/GenBank/DDBJ whole genome shotgun (WGS) entry which is preliminary data.</text>
</comment>
<organism evidence="2 3">
    <name type="scientific">Steccherinum ochraceum</name>
    <dbReference type="NCBI Taxonomy" id="92696"/>
    <lineage>
        <taxon>Eukaryota</taxon>
        <taxon>Fungi</taxon>
        <taxon>Dikarya</taxon>
        <taxon>Basidiomycota</taxon>
        <taxon>Agaricomycotina</taxon>
        <taxon>Agaricomycetes</taxon>
        <taxon>Polyporales</taxon>
        <taxon>Steccherinaceae</taxon>
        <taxon>Steccherinum</taxon>
    </lineage>
</organism>
<proteinExistence type="predicted"/>
<dbReference type="STRING" id="92696.A0A4R0R4X8"/>
<dbReference type="EMBL" id="RWJN01000735">
    <property type="protein sequence ID" value="TCD59805.1"/>
    <property type="molecule type" value="Genomic_DNA"/>
</dbReference>
<feature type="region of interest" description="Disordered" evidence="1">
    <location>
        <begin position="109"/>
        <end position="158"/>
    </location>
</feature>